<comment type="caution">
    <text evidence="1">The sequence shown here is derived from an EMBL/GenBank/DDBJ whole genome shotgun (WGS) entry which is preliminary data.</text>
</comment>
<dbReference type="EMBL" id="LUGG01000027">
    <property type="protein sequence ID" value="OBZ66946.1"/>
    <property type="molecule type" value="Genomic_DNA"/>
</dbReference>
<proteinExistence type="predicted"/>
<reference evidence="1 2" key="1">
    <citation type="submission" date="2016-03" db="EMBL/GenBank/DDBJ databases">
        <title>Whole genome sequencing of Grifola frondosa 9006-11.</title>
        <authorList>
            <person name="Min B."/>
            <person name="Park H."/>
            <person name="Kim J.-G."/>
            <person name="Cho H."/>
            <person name="Oh Y.-L."/>
            <person name="Kong W.-S."/>
            <person name="Choi I.-G."/>
        </authorList>
    </citation>
    <scope>NUCLEOTIDE SEQUENCE [LARGE SCALE GENOMIC DNA]</scope>
    <source>
        <strain evidence="1 2">9006-11</strain>
    </source>
</reference>
<evidence type="ECO:0000313" key="2">
    <source>
        <dbReference type="Proteomes" id="UP000092993"/>
    </source>
</evidence>
<sequence length="112" mass="12677">MATVIVFLGRRDVGKRAYSPDGVTTIRRCSSSREKVVPWCREKTQARQQICRRIPELTLGQVGERPFFELGDPAIGSALSHFFVGGFDKFPCQHAQECPMDKIIVLHRIYPA</sequence>
<gene>
    <name evidence="1" type="ORF">A0H81_13082</name>
</gene>
<name>A0A1C7LS11_GRIFR</name>
<keyword evidence="2" id="KW-1185">Reference proteome</keyword>
<dbReference type="Proteomes" id="UP000092993">
    <property type="component" value="Unassembled WGS sequence"/>
</dbReference>
<dbReference type="AlphaFoldDB" id="A0A1C7LS11"/>
<accession>A0A1C7LS11</accession>
<protein>
    <submittedName>
        <fullName evidence="1">Uncharacterized protein</fullName>
    </submittedName>
</protein>
<organism evidence="1 2">
    <name type="scientific">Grifola frondosa</name>
    <name type="common">Maitake</name>
    <name type="synonym">Polyporus frondosus</name>
    <dbReference type="NCBI Taxonomy" id="5627"/>
    <lineage>
        <taxon>Eukaryota</taxon>
        <taxon>Fungi</taxon>
        <taxon>Dikarya</taxon>
        <taxon>Basidiomycota</taxon>
        <taxon>Agaricomycotina</taxon>
        <taxon>Agaricomycetes</taxon>
        <taxon>Polyporales</taxon>
        <taxon>Grifolaceae</taxon>
        <taxon>Grifola</taxon>
    </lineage>
</organism>
<evidence type="ECO:0000313" key="1">
    <source>
        <dbReference type="EMBL" id="OBZ66946.1"/>
    </source>
</evidence>